<proteinExistence type="predicted"/>
<dbReference type="EMBL" id="JFBM01000001">
    <property type="protein sequence ID" value="KFU82920.1"/>
    <property type="molecule type" value="Genomic_DNA"/>
</dbReference>
<evidence type="ECO:0000313" key="3">
    <source>
        <dbReference type="EMBL" id="KFU82920.1"/>
    </source>
</evidence>
<feature type="transmembrane region" description="Helical" evidence="2">
    <location>
        <begin position="119"/>
        <end position="140"/>
    </location>
</feature>
<keyword evidence="4" id="KW-1185">Reference proteome</keyword>
<dbReference type="RefSeq" id="WP_034304966.1">
    <property type="nucleotide sequence ID" value="NZ_JFBM01000001.1"/>
</dbReference>
<sequence>MSWQKEMRANRLAKAEAARLDETARTGNEIARMKAAGEVARADREQAAKLAAEAKAVADAVRAKRRADRKAKWGTVTAFAKAHVVDGLIYGIALVSFAMAAPAMSGYGEDVYRSPLGGFLPLITELGMWAFAIAVLVSRVKAPDRPVWGYQAGVWVFGTLAFLTNATHGWPRGFDAALIMGVVSVAGVIAHQLAIATPPRSKAQRAADRLAAARATKTHAAARAALKAAAAQIDADGNARLTYAPGTFEVRRRRLVPVTPDLDVVGPPDALDAELAKLLGSGQPDPEPGPGGGIATDPGRPPGPAREATPDRPAPGRTAKRRDRSGPATKTGRDAHFEALRERFVKAVEAGDIDPGTASIYRIAKTLRCGKPAAKRLLAERHDTDQD</sequence>
<gene>
    <name evidence="3" type="ORF">BB31_00055</name>
</gene>
<feature type="region of interest" description="Disordered" evidence="1">
    <location>
        <begin position="279"/>
        <end position="337"/>
    </location>
</feature>
<evidence type="ECO:0000256" key="2">
    <source>
        <dbReference type="SAM" id="Phobius"/>
    </source>
</evidence>
<comment type="caution">
    <text evidence="3">The sequence shown here is derived from an EMBL/GenBank/DDBJ whole genome shotgun (WGS) entry which is preliminary data.</text>
</comment>
<dbReference type="Proteomes" id="UP000256220">
    <property type="component" value="Unassembled WGS sequence"/>
</dbReference>
<keyword evidence="2" id="KW-0472">Membrane</keyword>
<evidence type="ECO:0008006" key="5">
    <source>
        <dbReference type="Google" id="ProtNLM"/>
    </source>
</evidence>
<dbReference type="AlphaFoldDB" id="A0A2P2G1R7"/>
<evidence type="ECO:0000256" key="1">
    <source>
        <dbReference type="SAM" id="MobiDB-lite"/>
    </source>
</evidence>
<keyword evidence="2" id="KW-1133">Transmembrane helix</keyword>
<accession>A0A2P2G1R7</accession>
<protein>
    <recommendedName>
        <fullName evidence="5">DUF2637 domain-containing protein</fullName>
    </recommendedName>
</protein>
<keyword evidence="2" id="KW-0812">Transmembrane</keyword>
<feature type="transmembrane region" description="Helical" evidence="2">
    <location>
        <begin position="152"/>
        <end position="170"/>
    </location>
</feature>
<feature type="transmembrane region" description="Helical" evidence="2">
    <location>
        <begin position="176"/>
        <end position="195"/>
    </location>
</feature>
<feature type="transmembrane region" description="Helical" evidence="2">
    <location>
        <begin position="88"/>
        <end position="107"/>
    </location>
</feature>
<name>A0A2P2G1R7_AMYLU</name>
<evidence type="ECO:0000313" key="4">
    <source>
        <dbReference type="Proteomes" id="UP000256220"/>
    </source>
</evidence>
<organism evidence="3 4">
    <name type="scientific">Amycolatopsis lurida NRRL 2430</name>
    <dbReference type="NCBI Taxonomy" id="1460371"/>
    <lineage>
        <taxon>Bacteria</taxon>
        <taxon>Bacillati</taxon>
        <taxon>Actinomycetota</taxon>
        <taxon>Actinomycetes</taxon>
        <taxon>Pseudonocardiales</taxon>
        <taxon>Pseudonocardiaceae</taxon>
        <taxon>Amycolatopsis</taxon>
    </lineage>
</organism>
<reference evidence="3 4" key="1">
    <citation type="journal article" date="2014" name="Genome Announc.">
        <title>Draft Genome Sequence of Amycolatopsis lurida NRRL 2430, Producer of the Glycopeptide Family Antibiotic Ristocetin.</title>
        <authorList>
            <person name="Kwun M.J."/>
            <person name="Hong H.J."/>
        </authorList>
    </citation>
    <scope>NUCLEOTIDE SEQUENCE [LARGE SCALE GENOMIC DNA]</scope>
    <source>
        <strain evidence="3 4">NRRL 2430</strain>
    </source>
</reference>